<dbReference type="EMBL" id="KN749663">
    <property type="protein sequence ID" value="KIH50458.1"/>
    <property type="molecule type" value="Genomic_DNA"/>
</dbReference>
<reference evidence="2 3" key="1">
    <citation type="submission" date="2013-12" db="EMBL/GenBank/DDBJ databases">
        <title>Draft genome of the parsitic nematode Ancylostoma duodenale.</title>
        <authorList>
            <person name="Mitreva M."/>
        </authorList>
    </citation>
    <scope>NUCLEOTIDE SEQUENCE [LARGE SCALE GENOMIC DNA]</scope>
    <source>
        <strain evidence="2 3">Zhejiang</strain>
    </source>
</reference>
<feature type="transmembrane region" description="Helical" evidence="1">
    <location>
        <begin position="62"/>
        <end position="82"/>
    </location>
</feature>
<protein>
    <submittedName>
        <fullName evidence="2">Uncharacterized protein</fullName>
    </submittedName>
</protein>
<gene>
    <name evidence="2" type="ORF">ANCDUO_19463</name>
</gene>
<organism evidence="2 3">
    <name type="scientific">Ancylostoma duodenale</name>
    <dbReference type="NCBI Taxonomy" id="51022"/>
    <lineage>
        <taxon>Eukaryota</taxon>
        <taxon>Metazoa</taxon>
        <taxon>Ecdysozoa</taxon>
        <taxon>Nematoda</taxon>
        <taxon>Chromadorea</taxon>
        <taxon>Rhabditida</taxon>
        <taxon>Rhabditina</taxon>
        <taxon>Rhabditomorpha</taxon>
        <taxon>Strongyloidea</taxon>
        <taxon>Ancylostomatidae</taxon>
        <taxon>Ancylostomatinae</taxon>
        <taxon>Ancylostoma</taxon>
    </lineage>
</organism>
<sequence>VKYFNDDLEKVIIFYDTINATLHTALQLDGAADDVEYKLLNKMETYGRLCGVIRELDRIFRLYAFIMLVIIIPTVIFTLMMLTQQMRGLRDLIICLPSTALCAYSFLGVTVAPARLHDEVGRSKTFSVMAMVLSMIIQLTPALHALDVMNCSTSNP</sequence>
<proteinExistence type="predicted"/>
<name>A0A0C2C2G7_9BILA</name>
<dbReference type="PANTHER" id="PTHR34492">
    <property type="entry name" value="GUSTATORY RECEPTOR FAMILY"/>
    <property type="match status" value="1"/>
</dbReference>
<feature type="transmembrane region" description="Helical" evidence="1">
    <location>
        <begin position="94"/>
        <end position="114"/>
    </location>
</feature>
<dbReference type="OrthoDB" id="5784962at2759"/>
<accession>A0A0C2C2G7</accession>
<dbReference type="PANTHER" id="PTHR34492:SF2">
    <property type="entry name" value="G PROTEIN-COUPLED RECEPTOR"/>
    <property type="match status" value="1"/>
</dbReference>
<keyword evidence="3" id="KW-1185">Reference proteome</keyword>
<keyword evidence="1" id="KW-0812">Transmembrane</keyword>
<feature type="non-terminal residue" evidence="2">
    <location>
        <position position="1"/>
    </location>
</feature>
<dbReference type="Proteomes" id="UP000054047">
    <property type="component" value="Unassembled WGS sequence"/>
</dbReference>
<evidence type="ECO:0000313" key="3">
    <source>
        <dbReference type="Proteomes" id="UP000054047"/>
    </source>
</evidence>
<keyword evidence="1" id="KW-1133">Transmembrane helix</keyword>
<dbReference type="AlphaFoldDB" id="A0A0C2C2G7"/>
<evidence type="ECO:0000313" key="2">
    <source>
        <dbReference type="EMBL" id="KIH50458.1"/>
    </source>
</evidence>
<evidence type="ECO:0000256" key="1">
    <source>
        <dbReference type="SAM" id="Phobius"/>
    </source>
</evidence>
<keyword evidence="1" id="KW-0472">Membrane</keyword>
<feature type="transmembrane region" description="Helical" evidence="1">
    <location>
        <begin position="126"/>
        <end position="146"/>
    </location>
</feature>